<dbReference type="AlphaFoldDB" id="A0A0F9PGF0"/>
<feature type="compositionally biased region" description="Polar residues" evidence="1">
    <location>
        <begin position="61"/>
        <end position="73"/>
    </location>
</feature>
<comment type="caution">
    <text evidence="2">The sequence shown here is derived from an EMBL/GenBank/DDBJ whole genome shotgun (WGS) entry which is preliminary data.</text>
</comment>
<evidence type="ECO:0000313" key="2">
    <source>
        <dbReference type="EMBL" id="KKN00116.1"/>
    </source>
</evidence>
<feature type="compositionally biased region" description="Polar residues" evidence="1">
    <location>
        <begin position="1"/>
        <end position="11"/>
    </location>
</feature>
<feature type="region of interest" description="Disordered" evidence="1">
    <location>
        <begin position="1"/>
        <end position="73"/>
    </location>
</feature>
<accession>A0A0F9PGF0</accession>
<organism evidence="2">
    <name type="scientific">marine sediment metagenome</name>
    <dbReference type="NCBI Taxonomy" id="412755"/>
    <lineage>
        <taxon>unclassified sequences</taxon>
        <taxon>metagenomes</taxon>
        <taxon>ecological metagenomes</taxon>
    </lineage>
</organism>
<sequence length="73" mass="7410">MGFLFGSSSPQKVFVPSASAPGSGAEKAATAKAAAEERARARRRRGRQANILTGPLGAPLTTGQTTLRSLLGG</sequence>
<dbReference type="EMBL" id="LAZR01005413">
    <property type="protein sequence ID" value="KKN00116.1"/>
    <property type="molecule type" value="Genomic_DNA"/>
</dbReference>
<name>A0A0F9PGF0_9ZZZZ</name>
<feature type="compositionally biased region" description="Low complexity" evidence="1">
    <location>
        <begin position="24"/>
        <end position="33"/>
    </location>
</feature>
<evidence type="ECO:0000256" key="1">
    <source>
        <dbReference type="SAM" id="MobiDB-lite"/>
    </source>
</evidence>
<proteinExistence type="predicted"/>
<gene>
    <name evidence="2" type="ORF">LCGC14_1141140</name>
</gene>
<protein>
    <submittedName>
        <fullName evidence="2">Uncharacterized protein</fullName>
    </submittedName>
</protein>
<reference evidence="2" key="1">
    <citation type="journal article" date="2015" name="Nature">
        <title>Complex archaea that bridge the gap between prokaryotes and eukaryotes.</title>
        <authorList>
            <person name="Spang A."/>
            <person name="Saw J.H."/>
            <person name="Jorgensen S.L."/>
            <person name="Zaremba-Niedzwiedzka K."/>
            <person name="Martijn J."/>
            <person name="Lind A.E."/>
            <person name="van Eijk R."/>
            <person name="Schleper C."/>
            <person name="Guy L."/>
            <person name="Ettema T.J."/>
        </authorList>
    </citation>
    <scope>NUCLEOTIDE SEQUENCE</scope>
</reference>